<dbReference type="SMART" id="SM00028">
    <property type="entry name" value="TPR"/>
    <property type="match status" value="8"/>
</dbReference>
<evidence type="ECO:0000256" key="3">
    <source>
        <dbReference type="PROSITE-ProRule" id="PRU00339"/>
    </source>
</evidence>
<comment type="caution">
    <text evidence="4">The sequence shown here is derived from an EMBL/GenBank/DDBJ whole genome shotgun (WGS) entry which is preliminary data.</text>
</comment>
<sequence>MTEIKAALKTAKALFTQKAYTDCIEKCNEALKLDPENFNLLLLKGACLESTEEYHQAYATLFKATQVEDKVAPWLGLFNICTKIPDLHHQNLVRIAIRLLSQFDTQLTDEKRRNVLNSLLECLTKHRLEMPKSIFDYLDTILTLSDMNDIQLDMKIRFELNKALVSLVPWKINENLYDTKLLVGLIEAVDLDHIPEKHGFVRETVKLAKIVVRFVDLVNQLTFIRNSDLELMEDLEQMLTQEFSQEGSLGITEPHVLHMLSIIFLLRHDYVRCENQTRKLLAYLQNQSKQASQERILLETNITESTNPEQSELILRPARQPIRSITHLEGEKPLIQRCICLLLSNSIHSGLEDLCESAALTATANSNFTENDLDIRLLMTECWLMAKRPDFYSLTWNEACVEETLTGLEQATQTSDKFKFLRPLLVSAMLSETDQSLHVHISALYQLALAYQQALSTANLCKSHDLFLLVKAAKQHLDIGHNLNEPINLLMNAIRIDANYWAPLHLIGSLFEADKRTEYVPELRLFKTVERLALQAYKRAQKLMPAIPICVYDLARLYCQLNQFDEALQTYESIESGRFTTEMFRNYGLVNLRLGNSAKSVQALQKVVLAEPNSVLNWEMLAQAYLERGSYETALKSLQNALNIDPDSASAHLFSGIVYGKLNLLMQAEKSFKRVIKLPNKQTSMLAFKGLIELKKNECIRQIQEQNSGQFLLDLNQALEFAEDCVIRLPRVLLLRDKSLEMVELRVGEAVKLADGYLATLMKLEMQQLTTGGDCALVNYLCHSSNLCSNLLARLATCGKQQELLVQCCKVDRLCHSLLKARQADIERIKDAARANPADSLARQMIHIESKIWHNSALLRYISRERDLCIEAICQALLISPNSLKSCYILAKLLLDAGDFGQTDQIVQHCLGLDPQCGLPEEDGFGNAALLKLLLQAANFGTTTTDLDSLVHSLFAVLRNCQSGRQNVRPTFLRIAVDIAKESVHKCLGFKAPAHPLWHKLSLLTSLSNNHEKGLEFMQKSPRVTDLEVSHELVTSIMAFRPKDEVLSLAEKVTSMEGQTEDCMVAKSVALLLRNDVQGAVKCAKVCANKDRILQFLCLVSRSYGETKTFESLAKIVLDENLAKSKRTRYSDLRQLLMLADGSLKHALLERVCTDHLSDAYSCINPARNLFEENVRSVSSNPEASELILSEFCELVRLIPNGAESRGLVSSLVRDDPTNSLTWTVCAFWFLREKCAHQSIDCLVSAHRVQQDTVMNRVGFHFFLLIAQLICKLVVDLTEAVREQTIKLTDEDKLRLKSIALDAAHLFPDAHLILSSTSLLDNF</sequence>
<gene>
    <name evidence="4" type="ORF">Ciccas_007049</name>
</gene>
<dbReference type="EMBL" id="JBJKFK010001028">
    <property type="protein sequence ID" value="KAL3314334.1"/>
    <property type="molecule type" value="Genomic_DNA"/>
</dbReference>
<evidence type="ECO:0000256" key="2">
    <source>
        <dbReference type="ARBA" id="ARBA00022803"/>
    </source>
</evidence>
<feature type="repeat" description="TPR" evidence="3">
    <location>
        <begin position="615"/>
        <end position="648"/>
    </location>
</feature>
<dbReference type="PANTHER" id="PTHR15704:SF7">
    <property type="entry name" value="SUPERKILLER COMPLEX PROTEIN 3"/>
    <property type="match status" value="1"/>
</dbReference>
<keyword evidence="1" id="KW-0677">Repeat</keyword>
<dbReference type="Proteomes" id="UP001626550">
    <property type="component" value="Unassembled WGS sequence"/>
</dbReference>
<dbReference type="Pfam" id="PF13432">
    <property type="entry name" value="TPR_16"/>
    <property type="match status" value="1"/>
</dbReference>
<keyword evidence="5" id="KW-1185">Reference proteome</keyword>
<feature type="repeat" description="TPR" evidence="3">
    <location>
        <begin position="581"/>
        <end position="614"/>
    </location>
</feature>
<evidence type="ECO:0000256" key="1">
    <source>
        <dbReference type="ARBA" id="ARBA00022737"/>
    </source>
</evidence>
<dbReference type="PROSITE" id="PS50293">
    <property type="entry name" value="TPR_REGION"/>
    <property type="match status" value="1"/>
</dbReference>
<evidence type="ECO:0008006" key="6">
    <source>
        <dbReference type="Google" id="ProtNLM"/>
    </source>
</evidence>
<accession>A0ABD2Q438</accession>
<dbReference type="InterPro" id="IPR019734">
    <property type="entry name" value="TPR_rpt"/>
</dbReference>
<dbReference type="PANTHER" id="PTHR15704">
    <property type="entry name" value="SUPERKILLER 3 PROTEIN-RELATED"/>
    <property type="match status" value="1"/>
</dbReference>
<dbReference type="Gene3D" id="1.25.40.10">
    <property type="entry name" value="Tetratricopeptide repeat domain"/>
    <property type="match status" value="3"/>
</dbReference>
<dbReference type="InterPro" id="IPR039226">
    <property type="entry name" value="Ski3/TTC37"/>
</dbReference>
<dbReference type="Pfam" id="PF13414">
    <property type="entry name" value="TPR_11"/>
    <property type="match status" value="1"/>
</dbReference>
<dbReference type="InterPro" id="IPR011990">
    <property type="entry name" value="TPR-like_helical_dom_sf"/>
</dbReference>
<keyword evidence="2 3" id="KW-0802">TPR repeat</keyword>
<proteinExistence type="predicted"/>
<evidence type="ECO:0000313" key="4">
    <source>
        <dbReference type="EMBL" id="KAL3314334.1"/>
    </source>
</evidence>
<organism evidence="4 5">
    <name type="scientific">Cichlidogyrus casuarinus</name>
    <dbReference type="NCBI Taxonomy" id="1844966"/>
    <lineage>
        <taxon>Eukaryota</taxon>
        <taxon>Metazoa</taxon>
        <taxon>Spiralia</taxon>
        <taxon>Lophotrochozoa</taxon>
        <taxon>Platyhelminthes</taxon>
        <taxon>Monogenea</taxon>
        <taxon>Monopisthocotylea</taxon>
        <taxon>Dactylogyridea</taxon>
        <taxon>Ancyrocephalidae</taxon>
        <taxon>Cichlidogyrus</taxon>
    </lineage>
</organism>
<dbReference type="PROSITE" id="PS50005">
    <property type="entry name" value="TPR"/>
    <property type="match status" value="2"/>
</dbReference>
<evidence type="ECO:0000313" key="5">
    <source>
        <dbReference type="Proteomes" id="UP001626550"/>
    </source>
</evidence>
<reference evidence="4 5" key="1">
    <citation type="submission" date="2024-11" db="EMBL/GenBank/DDBJ databases">
        <title>Adaptive evolution of stress response genes in parasites aligns with host niche diversity.</title>
        <authorList>
            <person name="Hahn C."/>
            <person name="Resl P."/>
        </authorList>
    </citation>
    <scope>NUCLEOTIDE SEQUENCE [LARGE SCALE GENOMIC DNA]</scope>
    <source>
        <strain evidence="4">EGGRZ-B1_66</strain>
        <tissue evidence="4">Body</tissue>
    </source>
</reference>
<dbReference type="SUPFAM" id="SSF48452">
    <property type="entry name" value="TPR-like"/>
    <property type="match status" value="2"/>
</dbReference>
<name>A0ABD2Q438_9PLAT</name>
<protein>
    <recommendedName>
        <fullName evidence="6">Tetratricopeptide repeat protein</fullName>
    </recommendedName>
</protein>